<feature type="compositionally biased region" description="Basic residues" evidence="1">
    <location>
        <begin position="44"/>
        <end position="55"/>
    </location>
</feature>
<dbReference type="EMBL" id="OZ019907">
    <property type="protein sequence ID" value="CAK9205555.1"/>
    <property type="molecule type" value="Genomic_DNA"/>
</dbReference>
<dbReference type="PANTHER" id="PTHR23054">
    <property type="entry name" value="TERNARY COMPLEX FACTOR MIP1, LEUCINE-ZIPPER-RELATED"/>
    <property type="match status" value="1"/>
</dbReference>
<feature type="compositionally biased region" description="Polar residues" evidence="1">
    <location>
        <begin position="358"/>
        <end position="370"/>
    </location>
</feature>
<dbReference type="Proteomes" id="UP001497512">
    <property type="component" value="Chromosome 15"/>
</dbReference>
<evidence type="ECO:0000313" key="4">
    <source>
        <dbReference type="EMBL" id="CAK9205555.1"/>
    </source>
</evidence>
<evidence type="ECO:0000256" key="1">
    <source>
        <dbReference type="SAM" id="MobiDB-lite"/>
    </source>
</evidence>
<dbReference type="InterPro" id="IPR025757">
    <property type="entry name" value="MIP1_Leuzipper"/>
</dbReference>
<sequence>MVVSSSQSSARVHDFELCSSHGCNGRRSRNSFDSKHSPKQKNIASKKQHKDRHRSPSSSAAAKLRLFYKFRDMQQRWHPDFEEEDGDSEGLDETSRTFERLVQRSALEEEVLLLQTRLEEELELRSVLESALSNVSGALTSFPHHLPIAAQELLADITVLEVAVLKLKEKSTSLQWQVGQERTEREIALLRQGRSGTLMSLQPMIRHQDPGSSGFSPSLSSSPNLKHLTKNQLTDRQGCQAAELTLQQLQIIEKDYEDLKTKYSLSNGHHDDVQHSIQKPFESFFTQSSLLTSTVVAESCEDDPMLLSAETTRTPNQLSEQMVHCMVSIYCHLADLNLASLKVGSSSPSRPSRDGIHSPTSPFGGSHQANSDSLSSISESSLLSFARSPLVDLRNKEEEEVIGTDAMTPDPFKVPDKIPWRMDIGAYGHTFEVPWLSVGKHQLEYAAQALKGFKLLVEQLASVDPSHLSHDEKLAFWINLYNTVMMHGYLAYGIPQSDLKFFSLLQKAAYTVGGHSFNAATIEYCLLKSKSTATRPQIMLLMALHRNKLTEAQMKFGIEQPEPLINFALCCGTRSAPMVRIYTADKVHLQLQDAFHDYIQAAVCMSTKGKLLVPKLLQCYAREFVEDNALLAWICDLLPNSQVAMICEYVQQRHRHHRILGSRNFTIIPFDFTFRYLFPADIARELMSI</sequence>
<feature type="compositionally biased region" description="Low complexity" evidence="1">
    <location>
        <begin position="210"/>
        <end position="223"/>
    </location>
</feature>
<protein>
    <submittedName>
        <fullName evidence="4">Uncharacterized protein</fullName>
    </submittedName>
</protein>
<dbReference type="Pfam" id="PF04784">
    <property type="entry name" value="DUF547"/>
    <property type="match status" value="1"/>
</dbReference>
<evidence type="ECO:0000259" key="2">
    <source>
        <dbReference type="Pfam" id="PF04784"/>
    </source>
</evidence>
<proteinExistence type="predicted"/>
<accession>A0ABP0TYC9</accession>
<feature type="region of interest" description="Disordered" evidence="1">
    <location>
        <begin position="18"/>
        <end position="59"/>
    </location>
</feature>
<dbReference type="InterPro" id="IPR006869">
    <property type="entry name" value="DUF547"/>
</dbReference>
<dbReference type="Pfam" id="PF14389">
    <property type="entry name" value="Lzipper-MIP1"/>
    <property type="match status" value="1"/>
</dbReference>
<feature type="domain" description="Ternary complex factor MIP1 leucine-zipper" evidence="3">
    <location>
        <begin position="103"/>
        <end position="181"/>
    </location>
</feature>
<name>A0ABP0TYC9_9BRYO</name>
<reference evidence="4" key="1">
    <citation type="submission" date="2024-02" db="EMBL/GenBank/DDBJ databases">
        <authorList>
            <consortium name="ELIXIR-Norway"/>
            <consortium name="Elixir Norway"/>
        </authorList>
    </citation>
    <scope>NUCLEOTIDE SEQUENCE</scope>
</reference>
<keyword evidence="5" id="KW-1185">Reference proteome</keyword>
<organism evidence="4 5">
    <name type="scientific">Sphagnum troendelagicum</name>
    <dbReference type="NCBI Taxonomy" id="128251"/>
    <lineage>
        <taxon>Eukaryota</taxon>
        <taxon>Viridiplantae</taxon>
        <taxon>Streptophyta</taxon>
        <taxon>Embryophyta</taxon>
        <taxon>Bryophyta</taxon>
        <taxon>Sphagnophytina</taxon>
        <taxon>Sphagnopsida</taxon>
        <taxon>Sphagnales</taxon>
        <taxon>Sphagnaceae</taxon>
        <taxon>Sphagnum</taxon>
    </lineage>
</organism>
<evidence type="ECO:0000313" key="5">
    <source>
        <dbReference type="Proteomes" id="UP001497512"/>
    </source>
</evidence>
<feature type="region of interest" description="Disordered" evidence="1">
    <location>
        <begin position="208"/>
        <end position="232"/>
    </location>
</feature>
<gene>
    <name evidence="4" type="ORF">CSSPTR1EN2_LOCUS7907</name>
</gene>
<evidence type="ECO:0000259" key="3">
    <source>
        <dbReference type="Pfam" id="PF14389"/>
    </source>
</evidence>
<feature type="region of interest" description="Disordered" evidence="1">
    <location>
        <begin position="344"/>
        <end position="373"/>
    </location>
</feature>
<dbReference type="PANTHER" id="PTHR23054:SF53">
    <property type="entry name" value="OS06G0704100 PROTEIN"/>
    <property type="match status" value="1"/>
</dbReference>
<feature type="domain" description="DUF547" evidence="2">
    <location>
        <begin position="466"/>
        <end position="599"/>
    </location>
</feature>